<keyword evidence="2" id="KW-0813">Transport</keyword>
<feature type="domain" description="Major facilitator superfamily (MFS) profile" evidence="7">
    <location>
        <begin position="1"/>
        <end position="339"/>
    </location>
</feature>
<evidence type="ECO:0000313" key="9">
    <source>
        <dbReference type="Proteomes" id="UP001162131"/>
    </source>
</evidence>
<keyword evidence="9" id="KW-1185">Reference proteome</keyword>
<reference evidence="8" key="1">
    <citation type="submission" date="2021-09" db="EMBL/GenBank/DDBJ databases">
        <authorList>
            <consortium name="AG Swart"/>
            <person name="Singh M."/>
            <person name="Singh A."/>
            <person name="Seah K."/>
            <person name="Emmerich C."/>
        </authorList>
    </citation>
    <scope>NUCLEOTIDE SEQUENCE</scope>
    <source>
        <strain evidence="8">ATCC30299</strain>
    </source>
</reference>
<name>A0AAU9JH52_9CILI</name>
<sequence length="346" mass="39139">MVFSFNFIMLSIVLFFVGISAVSDQGISATILKEFIPSKNSSILAVFTLFYRVGGALIAVIIIIVELINPKIMADWRIISIIIFFWVSLQLIQRQFMDETPRYLFTAGKLEKAEEVLKKISIANKKSIDIQLSRPECPKDEITEIKQKSTLKILFIKENIRKTMLLTIIGTMISFANISIILYLPTFLKEFSLTLRYTVILIQQFWGVLGSFMGRKLVTTRFGKKWTLSLSSIILGFYVFFFLLVYEIFSAIAFISLYQFLFQISIGTIWIIVPESFSTNERGTFIGWFLLWQNMAGFVAPTIIGSCLSLGGNAAALSAISFSHLVAGLFSIFLIEIKLKKGPNLI</sequence>
<dbReference type="GO" id="GO:0022857">
    <property type="term" value="F:transmembrane transporter activity"/>
    <property type="evidence" value="ECO:0007669"/>
    <property type="project" value="InterPro"/>
</dbReference>
<feature type="transmembrane region" description="Helical" evidence="6">
    <location>
        <begin position="226"/>
        <end position="246"/>
    </location>
</feature>
<dbReference type="GO" id="GO:0016020">
    <property type="term" value="C:membrane"/>
    <property type="evidence" value="ECO:0007669"/>
    <property type="project" value="UniProtKB-SubCell"/>
</dbReference>
<feature type="transmembrane region" description="Helical" evidence="6">
    <location>
        <begin position="316"/>
        <end position="335"/>
    </location>
</feature>
<dbReference type="PROSITE" id="PS50850">
    <property type="entry name" value="MFS"/>
    <property type="match status" value="1"/>
</dbReference>
<feature type="transmembrane region" description="Helical" evidence="6">
    <location>
        <begin position="252"/>
        <end position="273"/>
    </location>
</feature>
<evidence type="ECO:0000256" key="5">
    <source>
        <dbReference type="ARBA" id="ARBA00023136"/>
    </source>
</evidence>
<dbReference type="EMBL" id="CAJZBQ010000036">
    <property type="protein sequence ID" value="CAG9324407.1"/>
    <property type="molecule type" value="Genomic_DNA"/>
</dbReference>
<organism evidence="8 9">
    <name type="scientific">Blepharisma stoltei</name>
    <dbReference type="NCBI Taxonomy" id="1481888"/>
    <lineage>
        <taxon>Eukaryota</taxon>
        <taxon>Sar</taxon>
        <taxon>Alveolata</taxon>
        <taxon>Ciliophora</taxon>
        <taxon>Postciliodesmatophora</taxon>
        <taxon>Heterotrichea</taxon>
        <taxon>Heterotrichida</taxon>
        <taxon>Blepharismidae</taxon>
        <taxon>Blepharisma</taxon>
    </lineage>
</organism>
<comment type="subcellular location">
    <subcellularLocation>
        <location evidence="1">Membrane</location>
        <topology evidence="1">Multi-pass membrane protein</topology>
    </subcellularLocation>
</comment>
<feature type="transmembrane region" description="Helical" evidence="6">
    <location>
        <begin position="43"/>
        <end position="68"/>
    </location>
</feature>
<dbReference type="AlphaFoldDB" id="A0AAU9JH52"/>
<protein>
    <recommendedName>
        <fullName evidence="7">Major facilitator superfamily (MFS) profile domain-containing protein</fullName>
    </recommendedName>
</protein>
<dbReference type="Pfam" id="PF00083">
    <property type="entry name" value="Sugar_tr"/>
    <property type="match status" value="1"/>
</dbReference>
<feature type="transmembrane region" description="Helical" evidence="6">
    <location>
        <begin position="74"/>
        <end position="92"/>
    </location>
</feature>
<keyword evidence="5 6" id="KW-0472">Membrane</keyword>
<keyword evidence="4 6" id="KW-1133">Transmembrane helix</keyword>
<dbReference type="InterPro" id="IPR005828">
    <property type="entry name" value="MFS_sugar_transport-like"/>
</dbReference>
<evidence type="ECO:0000313" key="8">
    <source>
        <dbReference type="EMBL" id="CAG9324407.1"/>
    </source>
</evidence>
<feature type="transmembrane region" description="Helical" evidence="6">
    <location>
        <begin position="285"/>
        <end position="304"/>
    </location>
</feature>
<dbReference type="PANTHER" id="PTHR23511">
    <property type="entry name" value="SYNAPTIC VESICLE GLYCOPROTEIN 2"/>
    <property type="match status" value="1"/>
</dbReference>
<gene>
    <name evidence="8" type="ORF">BSTOLATCC_MIC36199</name>
</gene>
<keyword evidence="3 6" id="KW-0812">Transmembrane</keyword>
<dbReference type="PANTHER" id="PTHR23511:SF5">
    <property type="entry name" value="MAJOR FACILITATOR-TYPE TRANSPORTER HXNZ-RELATED"/>
    <property type="match status" value="1"/>
</dbReference>
<dbReference type="InterPro" id="IPR036259">
    <property type="entry name" value="MFS_trans_sf"/>
</dbReference>
<evidence type="ECO:0000256" key="1">
    <source>
        <dbReference type="ARBA" id="ARBA00004141"/>
    </source>
</evidence>
<feature type="transmembrane region" description="Helical" evidence="6">
    <location>
        <begin position="195"/>
        <end position="214"/>
    </location>
</feature>
<evidence type="ECO:0000259" key="7">
    <source>
        <dbReference type="PROSITE" id="PS50850"/>
    </source>
</evidence>
<comment type="caution">
    <text evidence="8">The sequence shown here is derived from an EMBL/GenBank/DDBJ whole genome shotgun (WGS) entry which is preliminary data.</text>
</comment>
<dbReference type="Proteomes" id="UP001162131">
    <property type="component" value="Unassembled WGS sequence"/>
</dbReference>
<evidence type="ECO:0000256" key="6">
    <source>
        <dbReference type="SAM" id="Phobius"/>
    </source>
</evidence>
<dbReference type="SUPFAM" id="SSF103473">
    <property type="entry name" value="MFS general substrate transporter"/>
    <property type="match status" value="1"/>
</dbReference>
<evidence type="ECO:0000256" key="2">
    <source>
        <dbReference type="ARBA" id="ARBA00022448"/>
    </source>
</evidence>
<proteinExistence type="predicted"/>
<evidence type="ECO:0000256" key="3">
    <source>
        <dbReference type="ARBA" id="ARBA00022692"/>
    </source>
</evidence>
<dbReference type="InterPro" id="IPR020846">
    <property type="entry name" value="MFS_dom"/>
</dbReference>
<evidence type="ECO:0000256" key="4">
    <source>
        <dbReference type="ARBA" id="ARBA00022989"/>
    </source>
</evidence>
<accession>A0AAU9JH52</accession>
<feature type="transmembrane region" description="Helical" evidence="6">
    <location>
        <begin position="6"/>
        <end position="22"/>
    </location>
</feature>
<dbReference type="Gene3D" id="1.20.1250.20">
    <property type="entry name" value="MFS general substrate transporter like domains"/>
    <property type="match status" value="1"/>
</dbReference>
<feature type="transmembrane region" description="Helical" evidence="6">
    <location>
        <begin position="164"/>
        <end position="183"/>
    </location>
</feature>